<dbReference type="GO" id="GO:0000287">
    <property type="term" value="F:magnesium ion binding"/>
    <property type="evidence" value="ECO:0007669"/>
    <property type="project" value="TreeGrafter"/>
</dbReference>
<accession>A0AAV8SKW2</accession>
<dbReference type="Gene3D" id="1.50.10.160">
    <property type="match status" value="1"/>
</dbReference>
<reference evidence="1 2" key="1">
    <citation type="submission" date="2021-09" db="EMBL/GenBank/DDBJ databases">
        <title>Genomic insights and catalytic innovation underlie evolution of tropane alkaloids biosynthesis.</title>
        <authorList>
            <person name="Wang Y.-J."/>
            <person name="Tian T."/>
            <person name="Huang J.-P."/>
            <person name="Huang S.-X."/>
        </authorList>
    </citation>
    <scope>NUCLEOTIDE SEQUENCE [LARGE SCALE GENOMIC DNA]</scope>
    <source>
        <strain evidence="1">KIB-2018</strain>
        <tissue evidence="1">Leaf</tissue>
    </source>
</reference>
<comment type="caution">
    <text evidence="1">The sequence shown here is derived from an EMBL/GenBank/DDBJ whole genome shotgun (WGS) entry which is preliminary data.</text>
</comment>
<dbReference type="AlphaFoldDB" id="A0AAV8SKW2"/>
<dbReference type="GO" id="GO:0009507">
    <property type="term" value="C:chloroplast"/>
    <property type="evidence" value="ECO:0007669"/>
    <property type="project" value="TreeGrafter"/>
</dbReference>
<keyword evidence="2" id="KW-1185">Reference proteome</keyword>
<protein>
    <recommendedName>
        <fullName evidence="3">Squalene cyclase N-terminal domain-containing protein</fullName>
    </recommendedName>
</protein>
<dbReference type="PANTHER" id="PTHR31739">
    <property type="entry name" value="ENT-COPALYL DIPHOSPHATE SYNTHASE, CHLOROPLASTIC"/>
    <property type="match status" value="1"/>
</dbReference>
<dbReference type="EMBL" id="JAIWQS010000010">
    <property type="protein sequence ID" value="KAJ8752860.1"/>
    <property type="molecule type" value="Genomic_DNA"/>
</dbReference>
<proteinExistence type="predicted"/>
<dbReference type="InterPro" id="IPR008930">
    <property type="entry name" value="Terpenoid_cyclase/PrenylTrfase"/>
</dbReference>
<dbReference type="SUPFAM" id="SSF48239">
    <property type="entry name" value="Terpenoid cyclases/Protein prenyltransferases"/>
    <property type="match status" value="1"/>
</dbReference>
<dbReference type="PANTHER" id="PTHR31739:SF34">
    <property type="entry name" value="TERPENE SYNTHASE METAL-BINDING DOMAIN-CONTAINING PROTEIN"/>
    <property type="match status" value="1"/>
</dbReference>
<sequence length="136" mass="15272">MLVFRHCQRADVRSQMPMDPKVICKVGSDGERSSMVVKRVASEVLGNVKLSTSPYDTAWVAMVPSRDEEKKKQSEPLFPECLDWVIKHQQPDGSWCFDQPHPLLIKDSLSSTLACVLALNKWSVGEQLVNNGRLCS</sequence>
<evidence type="ECO:0000313" key="2">
    <source>
        <dbReference type="Proteomes" id="UP001159364"/>
    </source>
</evidence>
<gene>
    <name evidence="1" type="ORF">K2173_008595</name>
</gene>
<dbReference type="GO" id="GO:0010333">
    <property type="term" value="F:terpene synthase activity"/>
    <property type="evidence" value="ECO:0007669"/>
    <property type="project" value="InterPro"/>
</dbReference>
<dbReference type="Proteomes" id="UP001159364">
    <property type="component" value="Linkage Group LG10"/>
</dbReference>
<evidence type="ECO:0008006" key="3">
    <source>
        <dbReference type="Google" id="ProtNLM"/>
    </source>
</evidence>
<dbReference type="GO" id="GO:0009686">
    <property type="term" value="P:gibberellin biosynthetic process"/>
    <property type="evidence" value="ECO:0007669"/>
    <property type="project" value="TreeGrafter"/>
</dbReference>
<name>A0AAV8SKW2_9ROSI</name>
<dbReference type="InterPro" id="IPR050148">
    <property type="entry name" value="Terpene_synthase-like"/>
</dbReference>
<organism evidence="1 2">
    <name type="scientific">Erythroxylum novogranatense</name>
    <dbReference type="NCBI Taxonomy" id="1862640"/>
    <lineage>
        <taxon>Eukaryota</taxon>
        <taxon>Viridiplantae</taxon>
        <taxon>Streptophyta</taxon>
        <taxon>Embryophyta</taxon>
        <taxon>Tracheophyta</taxon>
        <taxon>Spermatophyta</taxon>
        <taxon>Magnoliopsida</taxon>
        <taxon>eudicotyledons</taxon>
        <taxon>Gunneridae</taxon>
        <taxon>Pentapetalae</taxon>
        <taxon>rosids</taxon>
        <taxon>fabids</taxon>
        <taxon>Malpighiales</taxon>
        <taxon>Erythroxylaceae</taxon>
        <taxon>Erythroxylum</taxon>
    </lineage>
</organism>
<evidence type="ECO:0000313" key="1">
    <source>
        <dbReference type="EMBL" id="KAJ8752860.1"/>
    </source>
</evidence>